<gene>
    <name evidence="3" type="ORF">HID58_041411</name>
</gene>
<sequence>MDSKKILTEFCLTNGNLASITLDLLPKNFHHHRCVVCFFSPATTNMADVLHKAIRAMSIEDEEEPLTLPDEPRFRGPPGFPPLFPELSKQDQKMAMLYISHANETERRARIKRVKQGIADSTIETSIRLTKITNELDKGKGHVFSYQEETAPMKKQKPFLLVSRSEDSPGLLNDDEADSSATNTSFASAPTLIPTGFQLGPSSGGGGGGGWEGGASHRVPKCKQSSKKKASFMEKENRKQTCVFSWYDFICSRSSSTCNKMKRKKGFEDLVRRSWEGDSETHSCTMDRIIRCRRKIMELKKRANLNSRHKIVRLRTLLEQEFFRDLLTSSNPYDLETLFHGFNNRVTDAMNVHLTAPPASGNWDLRILRQLFVEEEIPLIMRINTRRDKDDTIRWGFSRNGIYDSKSGYKLLENIDQQIWEKRLQGLIKCNVGSVWSAPSENGGAAWLTRDSSGTALAHSRRSGVGIRSQLEADLLALVWSMEALIDLKHKKVIIEISSSRIPAAMSVSSIPWDLHPLLKRLKRALDRFDECQLAFVHQGSNTVADSIARSVVQHRRYQSYIARNGPKLVGLSNPP</sequence>
<organism evidence="3 4">
    <name type="scientific">Brassica napus</name>
    <name type="common">Rape</name>
    <dbReference type="NCBI Taxonomy" id="3708"/>
    <lineage>
        <taxon>Eukaryota</taxon>
        <taxon>Viridiplantae</taxon>
        <taxon>Streptophyta</taxon>
        <taxon>Embryophyta</taxon>
        <taxon>Tracheophyta</taxon>
        <taxon>Spermatophyta</taxon>
        <taxon>Magnoliopsida</taxon>
        <taxon>eudicotyledons</taxon>
        <taxon>Gunneridae</taxon>
        <taxon>Pentapetalae</taxon>
        <taxon>rosids</taxon>
        <taxon>malvids</taxon>
        <taxon>Brassicales</taxon>
        <taxon>Brassicaceae</taxon>
        <taxon>Brassiceae</taxon>
        <taxon>Brassica</taxon>
    </lineage>
</organism>
<comment type="caution">
    <text evidence="3">The sequence shown here is derived from an EMBL/GenBank/DDBJ whole genome shotgun (WGS) entry which is preliminary data.</text>
</comment>
<dbReference type="InterPro" id="IPR044730">
    <property type="entry name" value="RNase_H-like_dom_plant"/>
</dbReference>
<dbReference type="InterPro" id="IPR052929">
    <property type="entry name" value="RNase_H-like_EbsB-rel"/>
</dbReference>
<accession>A0ABQ8BB45</accession>
<dbReference type="Proteomes" id="UP000824890">
    <property type="component" value="Unassembled WGS sequence"/>
</dbReference>
<evidence type="ECO:0000259" key="2">
    <source>
        <dbReference type="Pfam" id="PF13456"/>
    </source>
</evidence>
<reference evidence="3 4" key="1">
    <citation type="submission" date="2021-05" db="EMBL/GenBank/DDBJ databases">
        <title>Genome Assembly of Synthetic Allotetraploid Brassica napus Reveals Homoeologous Exchanges between Subgenomes.</title>
        <authorList>
            <person name="Davis J.T."/>
        </authorList>
    </citation>
    <scope>NUCLEOTIDE SEQUENCE [LARGE SCALE GENOMIC DNA]</scope>
    <source>
        <strain evidence="4">cv. Da-Ae</strain>
        <tissue evidence="3">Seedling</tissue>
    </source>
</reference>
<dbReference type="InterPro" id="IPR002156">
    <property type="entry name" value="RNaseH_domain"/>
</dbReference>
<feature type="domain" description="RNase H type-1" evidence="2">
    <location>
        <begin position="434"/>
        <end position="551"/>
    </location>
</feature>
<dbReference type="PANTHER" id="PTHR47074">
    <property type="entry name" value="BNAC02G40300D PROTEIN"/>
    <property type="match status" value="1"/>
</dbReference>
<evidence type="ECO:0000256" key="1">
    <source>
        <dbReference type="SAM" id="MobiDB-lite"/>
    </source>
</evidence>
<feature type="compositionally biased region" description="Gly residues" evidence="1">
    <location>
        <begin position="202"/>
        <end position="213"/>
    </location>
</feature>
<name>A0ABQ8BB45_BRANA</name>
<keyword evidence="4" id="KW-1185">Reference proteome</keyword>
<dbReference type="InterPro" id="IPR036397">
    <property type="entry name" value="RNaseH_sf"/>
</dbReference>
<dbReference type="PANTHER" id="PTHR47074:SF49">
    <property type="entry name" value="POLYNUCLEOTIDYL TRANSFERASE, RIBONUCLEASE H-LIKE SUPERFAMILY PROTEIN"/>
    <property type="match status" value="1"/>
</dbReference>
<evidence type="ECO:0000313" key="4">
    <source>
        <dbReference type="Proteomes" id="UP000824890"/>
    </source>
</evidence>
<dbReference type="Gene3D" id="3.30.420.10">
    <property type="entry name" value="Ribonuclease H-like superfamily/Ribonuclease H"/>
    <property type="match status" value="1"/>
</dbReference>
<protein>
    <recommendedName>
        <fullName evidence="2">RNase H type-1 domain-containing protein</fullName>
    </recommendedName>
</protein>
<dbReference type="CDD" id="cd06222">
    <property type="entry name" value="RNase_H_like"/>
    <property type="match status" value="1"/>
</dbReference>
<evidence type="ECO:0000313" key="3">
    <source>
        <dbReference type="EMBL" id="KAH0901908.1"/>
    </source>
</evidence>
<dbReference type="Pfam" id="PF13456">
    <property type="entry name" value="RVT_3"/>
    <property type="match status" value="1"/>
</dbReference>
<dbReference type="EMBL" id="JAGKQM010000011">
    <property type="protein sequence ID" value="KAH0901908.1"/>
    <property type="molecule type" value="Genomic_DNA"/>
</dbReference>
<feature type="region of interest" description="Disordered" evidence="1">
    <location>
        <begin position="202"/>
        <end position="223"/>
    </location>
</feature>
<proteinExistence type="predicted"/>